<keyword evidence="3" id="KW-1185">Reference proteome</keyword>
<dbReference type="PANTHER" id="PTHR13356">
    <property type="entry name" value="OB FOLD NUCLEIC ACID BINDING PROTEIN-RELATED"/>
    <property type="match status" value="1"/>
</dbReference>
<evidence type="ECO:0000256" key="1">
    <source>
        <dbReference type="ARBA" id="ARBA00023125"/>
    </source>
</evidence>
<organism evidence="2 3">
    <name type="scientific">Blattamonas nauphoetae</name>
    <dbReference type="NCBI Taxonomy" id="2049346"/>
    <lineage>
        <taxon>Eukaryota</taxon>
        <taxon>Metamonada</taxon>
        <taxon>Preaxostyla</taxon>
        <taxon>Oxymonadida</taxon>
        <taxon>Blattamonas</taxon>
    </lineage>
</organism>
<reference evidence="2 3" key="1">
    <citation type="journal article" date="2022" name="bioRxiv">
        <title>Genomics of Preaxostyla Flagellates Illuminates Evolutionary Transitions and the Path Towards Mitochondrial Loss.</title>
        <authorList>
            <person name="Novak L.V.F."/>
            <person name="Treitli S.C."/>
            <person name="Pyrih J."/>
            <person name="Halakuc P."/>
            <person name="Pipaliya S.V."/>
            <person name="Vacek V."/>
            <person name="Brzon O."/>
            <person name="Soukal P."/>
            <person name="Eme L."/>
            <person name="Dacks J.B."/>
            <person name="Karnkowska A."/>
            <person name="Elias M."/>
            <person name="Hampl V."/>
        </authorList>
    </citation>
    <scope>NUCLEOTIDE SEQUENCE [LARGE SCALE GENOMIC DNA]</scope>
    <source>
        <strain evidence="2">NAU3</strain>
        <tissue evidence="2">Gut</tissue>
    </source>
</reference>
<name>A0ABQ9Y4Q2_9EUKA</name>
<dbReference type="SUPFAM" id="SSF50249">
    <property type="entry name" value="Nucleic acid-binding proteins"/>
    <property type="match status" value="1"/>
</dbReference>
<gene>
    <name evidence="2" type="ORF">BLNAU_6224</name>
</gene>
<evidence type="ECO:0000313" key="2">
    <source>
        <dbReference type="EMBL" id="KAK2958721.1"/>
    </source>
</evidence>
<accession>A0ABQ9Y4Q2</accession>
<protein>
    <submittedName>
        <fullName evidence="2">Uncharacterized protein</fullName>
    </submittedName>
</protein>
<dbReference type="InterPro" id="IPR012340">
    <property type="entry name" value="NA-bd_OB-fold"/>
</dbReference>
<dbReference type="EMBL" id="JARBJD010000035">
    <property type="protein sequence ID" value="KAK2958721.1"/>
    <property type="molecule type" value="Genomic_DNA"/>
</dbReference>
<sequence length="210" mass="23959">MTYAAHGVQPQTGTNYPALFFAKPPPQTFQIILIKNLTPSHHSFNLDVIVLDMWQAGGNKEGLDLYYLLISDQSGSCLLKLWGSDPHDVTPGDILRLTAANVNMFNGHLLVNKPKQGKIERIGRISMLFNDNPNYSFFTWKNEKGELLRTAAGSVRQSNFSKQTRCTISQHEDITNMRDEHLPPSVRRISQLRKPSQTNQRKQFYLNQFK</sequence>
<dbReference type="Gene3D" id="2.40.50.140">
    <property type="entry name" value="Nucleic acid-binding proteins"/>
    <property type="match status" value="1"/>
</dbReference>
<keyword evidence="1" id="KW-0238">DNA-binding</keyword>
<dbReference type="InterPro" id="IPR051231">
    <property type="entry name" value="SOSS-B"/>
</dbReference>
<dbReference type="PANTHER" id="PTHR13356:SF0">
    <property type="entry name" value="SOSS COMPLEX SUBUNIT B HOMOLOG"/>
    <property type="match status" value="1"/>
</dbReference>
<comment type="caution">
    <text evidence="2">The sequence shown here is derived from an EMBL/GenBank/DDBJ whole genome shotgun (WGS) entry which is preliminary data.</text>
</comment>
<evidence type="ECO:0000313" key="3">
    <source>
        <dbReference type="Proteomes" id="UP001281761"/>
    </source>
</evidence>
<proteinExistence type="predicted"/>
<dbReference type="Proteomes" id="UP001281761">
    <property type="component" value="Unassembled WGS sequence"/>
</dbReference>